<accession>A0A2G9HET6</accession>
<comment type="caution">
    <text evidence="1">The sequence shown here is derived from an EMBL/GenBank/DDBJ whole genome shotgun (WGS) entry which is preliminary data.</text>
</comment>
<dbReference type="InterPro" id="IPR046341">
    <property type="entry name" value="SET_dom_sf"/>
</dbReference>
<dbReference type="Proteomes" id="UP000231279">
    <property type="component" value="Unassembled WGS sequence"/>
</dbReference>
<dbReference type="Gene3D" id="3.90.1410.10">
    <property type="entry name" value="set domain protein methyltransferase, domain 1"/>
    <property type="match status" value="1"/>
</dbReference>
<protein>
    <submittedName>
        <fullName evidence="1">Uncharacterized protein</fullName>
    </submittedName>
</protein>
<organism evidence="1 2">
    <name type="scientific">Handroanthus impetiginosus</name>
    <dbReference type="NCBI Taxonomy" id="429701"/>
    <lineage>
        <taxon>Eukaryota</taxon>
        <taxon>Viridiplantae</taxon>
        <taxon>Streptophyta</taxon>
        <taxon>Embryophyta</taxon>
        <taxon>Tracheophyta</taxon>
        <taxon>Spermatophyta</taxon>
        <taxon>Magnoliopsida</taxon>
        <taxon>eudicotyledons</taxon>
        <taxon>Gunneridae</taxon>
        <taxon>Pentapetalae</taxon>
        <taxon>asterids</taxon>
        <taxon>lamiids</taxon>
        <taxon>Lamiales</taxon>
        <taxon>Bignoniaceae</taxon>
        <taxon>Crescentiina</taxon>
        <taxon>Tabebuia alliance</taxon>
        <taxon>Handroanthus</taxon>
    </lineage>
</organism>
<dbReference type="AlphaFoldDB" id="A0A2G9HET6"/>
<name>A0A2G9HET6_9LAMI</name>
<dbReference type="OrthoDB" id="441812at2759"/>
<gene>
    <name evidence="1" type="ORF">CDL12_11292</name>
</gene>
<dbReference type="STRING" id="429701.A0A2G9HET6"/>
<evidence type="ECO:0000313" key="1">
    <source>
        <dbReference type="EMBL" id="PIN16049.1"/>
    </source>
</evidence>
<evidence type="ECO:0000313" key="2">
    <source>
        <dbReference type="Proteomes" id="UP000231279"/>
    </source>
</evidence>
<dbReference type="SUPFAM" id="SSF82199">
    <property type="entry name" value="SET domain"/>
    <property type="match status" value="1"/>
</dbReference>
<reference evidence="2" key="1">
    <citation type="journal article" date="2018" name="Gigascience">
        <title>Genome assembly of the Pink Ipe (Handroanthus impetiginosus, Bignoniaceae), a highly valued, ecologically keystone Neotropical timber forest tree.</title>
        <authorList>
            <person name="Silva-Junior O.B."/>
            <person name="Grattapaglia D."/>
            <person name="Novaes E."/>
            <person name="Collevatti R.G."/>
        </authorList>
    </citation>
    <scope>NUCLEOTIDE SEQUENCE [LARGE SCALE GENOMIC DNA]</scope>
    <source>
        <strain evidence="2">cv. UFG-1</strain>
    </source>
</reference>
<proteinExistence type="predicted"/>
<keyword evidence="2" id="KW-1185">Reference proteome</keyword>
<dbReference type="EMBL" id="NKXS01001965">
    <property type="protein sequence ID" value="PIN16049.1"/>
    <property type="molecule type" value="Genomic_DNA"/>
</dbReference>
<sequence>MLGLPGPYGPCLAKLKIKKCFHLDPIFGPYSLVHLNLDATPSTWRIGGFPCSEKMEEEEEEANFEGFLKWAAAIGISDSPISHSPSSFCLGYSLSVSHFPEAGGRGLAATRFIRKGELILRVPKAALMTSDCLIGKDQKLSAALKKYPLLSSTQVNDSKYRRLHLQLLPNNFLVILCLPSYFEQFRQ</sequence>